<dbReference type="AlphaFoldDB" id="A0A0F9HV12"/>
<proteinExistence type="predicted"/>
<feature type="non-terminal residue" evidence="1">
    <location>
        <position position="55"/>
    </location>
</feature>
<protein>
    <submittedName>
        <fullName evidence="1">Uncharacterized protein</fullName>
    </submittedName>
</protein>
<name>A0A0F9HV12_9ZZZZ</name>
<organism evidence="1">
    <name type="scientific">marine sediment metagenome</name>
    <dbReference type="NCBI Taxonomy" id="412755"/>
    <lineage>
        <taxon>unclassified sequences</taxon>
        <taxon>metagenomes</taxon>
        <taxon>ecological metagenomes</taxon>
    </lineage>
</organism>
<evidence type="ECO:0000313" key="1">
    <source>
        <dbReference type="EMBL" id="KKL85540.1"/>
    </source>
</evidence>
<dbReference type="EMBL" id="LAZR01021376">
    <property type="protein sequence ID" value="KKL85540.1"/>
    <property type="molecule type" value="Genomic_DNA"/>
</dbReference>
<reference evidence="1" key="1">
    <citation type="journal article" date="2015" name="Nature">
        <title>Complex archaea that bridge the gap between prokaryotes and eukaryotes.</title>
        <authorList>
            <person name="Spang A."/>
            <person name="Saw J.H."/>
            <person name="Jorgensen S.L."/>
            <person name="Zaremba-Niedzwiedzka K."/>
            <person name="Martijn J."/>
            <person name="Lind A.E."/>
            <person name="van Eijk R."/>
            <person name="Schleper C."/>
            <person name="Guy L."/>
            <person name="Ettema T.J."/>
        </authorList>
    </citation>
    <scope>NUCLEOTIDE SEQUENCE</scope>
</reference>
<sequence>MNHLSCEIHKYKKDFDELIEEIYVFHYSDVDKNNIIDCVDYGLGKMSFKIFNKLM</sequence>
<gene>
    <name evidence="1" type="ORF">LCGC14_1953670</name>
</gene>
<comment type="caution">
    <text evidence="1">The sequence shown here is derived from an EMBL/GenBank/DDBJ whole genome shotgun (WGS) entry which is preliminary data.</text>
</comment>
<accession>A0A0F9HV12</accession>